<feature type="chain" id="PRO_5038728374" description="Phr family secreted Rap phosphatase inhibitor" evidence="1">
    <location>
        <begin position="23"/>
        <end position="46"/>
    </location>
</feature>
<organism evidence="2 3">
    <name type="scientific">Thalassobacillus cyri</name>
    <dbReference type="NCBI Taxonomy" id="571932"/>
    <lineage>
        <taxon>Bacteria</taxon>
        <taxon>Bacillati</taxon>
        <taxon>Bacillota</taxon>
        <taxon>Bacilli</taxon>
        <taxon>Bacillales</taxon>
        <taxon>Bacillaceae</taxon>
        <taxon>Thalassobacillus</taxon>
    </lineage>
</organism>
<protein>
    <recommendedName>
        <fullName evidence="4">Phr family secreted Rap phosphatase inhibitor</fullName>
    </recommendedName>
</protein>
<keyword evidence="3" id="KW-1185">Reference proteome</keyword>
<dbReference type="Proteomes" id="UP000198584">
    <property type="component" value="Unassembled WGS sequence"/>
</dbReference>
<accession>A0A1H4HG59</accession>
<reference evidence="2 3" key="1">
    <citation type="submission" date="2016-10" db="EMBL/GenBank/DDBJ databases">
        <authorList>
            <person name="de Groot N.N."/>
        </authorList>
    </citation>
    <scope>NUCLEOTIDE SEQUENCE [LARGE SCALE GENOMIC DNA]</scope>
    <source>
        <strain evidence="2 3">CCM7597</strain>
    </source>
</reference>
<gene>
    <name evidence="2" type="ORF">SAMN05421743_12830</name>
</gene>
<evidence type="ECO:0008006" key="4">
    <source>
        <dbReference type="Google" id="ProtNLM"/>
    </source>
</evidence>
<evidence type="ECO:0000313" key="2">
    <source>
        <dbReference type="EMBL" id="SEB20616.1"/>
    </source>
</evidence>
<feature type="signal peptide" evidence="1">
    <location>
        <begin position="1"/>
        <end position="22"/>
    </location>
</feature>
<evidence type="ECO:0000256" key="1">
    <source>
        <dbReference type="SAM" id="SignalP"/>
    </source>
</evidence>
<dbReference type="RefSeq" id="WP_176791782.1">
    <property type="nucleotide sequence ID" value="NZ_FNQR01000028.1"/>
</dbReference>
<keyword evidence="1" id="KW-0732">Signal</keyword>
<dbReference type="AlphaFoldDB" id="A0A1H4HG59"/>
<dbReference type="EMBL" id="FNQR01000028">
    <property type="protein sequence ID" value="SEB20616.1"/>
    <property type="molecule type" value="Genomic_DNA"/>
</dbReference>
<proteinExistence type="predicted"/>
<sequence length="46" mass="4723">MKKFTKILGVLALAAVFALGFGNDNTTDLAGEEPAVGGLNSIEVTE</sequence>
<name>A0A1H4HG59_9BACI</name>
<evidence type="ECO:0000313" key="3">
    <source>
        <dbReference type="Proteomes" id="UP000198584"/>
    </source>
</evidence>